<organism evidence="2 3">
    <name type="scientific">Leptomonas pyrrhocoris</name>
    <name type="common">Firebug parasite</name>
    <dbReference type="NCBI Taxonomy" id="157538"/>
    <lineage>
        <taxon>Eukaryota</taxon>
        <taxon>Discoba</taxon>
        <taxon>Euglenozoa</taxon>
        <taxon>Kinetoplastea</taxon>
        <taxon>Metakinetoplastina</taxon>
        <taxon>Trypanosomatida</taxon>
        <taxon>Trypanosomatidae</taxon>
        <taxon>Leishmaniinae</taxon>
        <taxon>Leptomonas</taxon>
    </lineage>
</organism>
<dbReference type="VEuPathDB" id="TriTrypDB:LpyrH10_05_3250"/>
<dbReference type="OMA" id="CSIEGVA"/>
<reference evidence="2 3" key="1">
    <citation type="submission" date="2015-07" db="EMBL/GenBank/DDBJ databases">
        <title>High-quality genome of monoxenous trypanosomatid Leptomonas pyrrhocoris.</title>
        <authorList>
            <person name="Flegontov P."/>
            <person name="Butenko A."/>
            <person name="Firsov S."/>
            <person name="Vlcek C."/>
            <person name="Logacheva M.D."/>
            <person name="Field M."/>
            <person name="Filatov D."/>
            <person name="Flegontova O."/>
            <person name="Gerasimov E."/>
            <person name="Jackson A.P."/>
            <person name="Kelly S."/>
            <person name="Opperdoes F."/>
            <person name="O'Reilly A."/>
            <person name="Votypka J."/>
            <person name="Yurchenko V."/>
            <person name="Lukes J."/>
        </authorList>
    </citation>
    <scope>NUCLEOTIDE SEQUENCE [LARGE SCALE GENOMIC DNA]</scope>
    <source>
        <strain evidence="2">H10</strain>
    </source>
</reference>
<evidence type="ECO:0000313" key="3">
    <source>
        <dbReference type="Proteomes" id="UP000037923"/>
    </source>
</evidence>
<keyword evidence="3" id="KW-1185">Reference proteome</keyword>
<evidence type="ECO:0000256" key="1">
    <source>
        <dbReference type="SAM" id="MobiDB-lite"/>
    </source>
</evidence>
<comment type="caution">
    <text evidence="2">The sequence shown here is derived from an EMBL/GenBank/DDBJ whole genome shotgun (WGS) entry which is preliminary data.</text>
</comment>
<dbReference type="EMBL" id="LGTL01000005">
    <property type="protein sequence ID" value="KPA82387.1"/>
    <property type="molecule type" value="Genomic_DNA"/>
</dbReference>
<dbReference type="RefSeq" id="XP_015660827.1">
    <property type="nucleotide sequence ID" value="XM_015800820.1"/>
</dbReference>
<feature type="region of interest" description="Disordered" evidence="1">
    <location>
        <begin position="1"/>
        <end position="22"/>
    </location>
</feature>
<name>A0A0N0DWZ8_LEPPY</name>
<evidence type="ECO:0000313" key="2">
    <source>
        <dbReference type="EMBL" id="KPA82388.1"/>
    </source>
</evidence>
<dbReference type="AlphaFoldDB" id="A0A0N0DWZ8"/>
<dbReference type="RefSeq" id="XP_015660826.1">
    <property type="nucleotide sequence ID" value="XM_015800819.1"/>
</dbReference>
<feature type="compositionally biased region" description="Acidic residues" evidence="1">
    <location>
        <begin position="398"/>
        <end position="408"/>
    </location>
</feature>
<dbReference type="GeneID" id="26903756"/>
<sequence length="597" mass="64037">MPIKKKSARGSSKSAKEELPVPETLKNGPCVTYIGGWSSYETIESVSAVSAQVTAAHTEPDGAIAPLPRTNIFLLPTSTADAAAAMSVEEAKQPVTVVVVDHMNIEGVSRQQCGQAHGATKTWAAPAATSYDDEASGAAAAEQGETVSPVEPVNPYEDALHDTRYVQTVAVGATYAARDVVVSGSCSIEGMPPKIVVPPQLPSKPNLDAVTLDEQPETAVKDARSKKPSSAAKRSKKGKTKLTPEQVEELERKKAAIEAEYLQQTEQAMQRAQEQADYLMTFAHPDRWARVVFRHITFAGPVVVRRAHVTFQNCCFASAAVDRPQLVVSQYCRVECTKCTFEAPQRCGLYTLPSSQVTVRKCLFTGARQEVWWTADIPALALQTAGASADLSSDEAGAEAGLDDDALDPDSANTTHNKREAGGLYAPIVLAGDLKDAVHGACQQRSGAVGIQTDSAKLQALSCGFVALGVGVYVRGNYSVYMSHREAATKSAQQLSAEACDTVLDGNAFHHFTSTAVLLDKSARLVGLRRNFVEACAYYGLDCQSGSKSVLVRNNHFTTDAVVRIREGANIAFLHNDFQSIPINDNVYENPCLQPVY</sequence>
<dbReference type="Proteomes" id="UP000037923">
    <property type="component" value="Unassembled WGS sequence"/>
</dbReference>
<feature type="region of interest" description="Disordered" evidence="1">
    <location>
        <begin position="398"/>
        <end position="418"/>
    </location>
</feature>
<dbReference type="EMBL" id="LGTL01000005">
    <property type="protein sequence ID" value="KPA82388.1"/>
    <property type="molecule type" value="Genomic_DNA"/>
</dbReference>
<dbReference type="SUPFAM" id="SSF51126">
    <property type="entry name" value="Pectin lyase-like"/>
    <property type="match status" value="1"/>
</dbReference>
<evidence type="ECO:0008006" key="4">
    <source>
        <dbReference type="Google" id="ProtNLM"/>
    </source>
</evidence>
<proteinExistence type="predicted"/>
<dbReference type="OrthoDB" id="264395at2759"/>
<dbReference type="InterPro" id="IPR011050">
    <property type="entry name" value="Pectin_lyase_fold/virulence"/>
</dbReference>
<protein>
    <recommendedName>
        <fullName evidence="4">Right handed beta helix domain-containing protein</fullName>
    </recommendedName>
</protein>
<accession>A0A0N0DWZ8</accession>
<gene>
    <name evidence="2" type="ORF">ABB37_03465</name>
</gene>
<feature type="region of interest" description="Disordered" evidence="1">
    <location>
        <begin position="215"/>
        <end position="246"/>
    </location>
</feature>